<feature type="non-terminal residue" evidence="2">
    <location>
        <position position="1"/>
    </location>
</feature>
<gene>
    <name evidence="2" type="ORF">KFL_004720110</name>
</gene>
<proteinExistence type="predicted"/>
<keyword evidence="3" id="KW-1185">Reference proteome</keyword>
<feature type="region of interest" description="Disordered" evidence="1">
    <location>
        <begin position="295"/>
        <end position="319"/>
    </location>
</feature>
<dbReference type="Gene3D" id="1.25.10.10">
    <property type="entry name" value="Leucine-rich Repeat Variant"/>
    <property type="match status" value="1"/>
</dbReference>
<dbReference type="InterPro" id="IPR011989">
    <property type="entry name" value="ARM-like"/>
</dbReference>
<name>A0A0U9HKK4_KLENI</name>
<dbReference type="EMBL" id="DF237421">
    <property type="protein sequence ID" value="GAQ88952.1"/>
    <property type="molecule type" value="Genomic_DNA"/>
</dbReference>
<reference evidence="2 3" key="1">
    <citation type="journal article" date="2014" name="Nat. Commun.">
        <title>Klebsormidium flaccidum genome reveals primary factors for plant terrestrial adaptation.</title>
        <authorList>
            <person name="Hori K."/>
            <person name="Maruyama F."/>
            <person name="Fujisawa T."/>
            <person name="Togashi T."/>
            <person name="Yamamoto N."/>
            <person name="Seo M."/>
            <person name="Sato S."/>
            <person name="Yamada T."/>
            <person name="Mori H."/>
            <person name="Tajima N."/>
            <person name="Moriyama T."/>
            <person name="Ikeuchi M."/>
            <person name="Watanabe M."/>
            <person name="Wada H."/>
            <person name="Kobayashi K."/>
            <person name="Saito M."/>
            <person name="Masuda T."/>
            <person name="Sasaki-Sekimoto Y."/>
            <person name="Mashiguchi K."/>
            <person name="Awai K."/>
            <person name="Shimojima M."/>
            <person name="Masuda S."/>
            <person name="Iwai M."/>
            <person name="Nobusawa T."/>
            <person name="Narise T."/>
            <person name="Kondo S."/>
            <person name="Saito H."/>
            <person name="Sato R."/>
            <person name="Murakawa M."/>
            <person name="Ihara Y."/>
            <person name="Oshima-Yamada Y."/>
            <person name="Ohtaka K."/>
            <person name="Satoh M."/>
            <person name="Sonobe K."/>
            <person name="Ishii M."/>
            <person name="Ohtani R."/>
            <person name="Kanamori-Sato M."/>
            <person name="Honoki R."/>
            <person name="Miyazaki D."/>
            <person name="Mochizuki H."/>
            <person name="Umetsu J."/>
            <person name="Higashi K."/>
            <person name="Shibata D."/>
            <person name="Kamiya Y."/>
            <person name="Sato N."/>
            <person name="Nakamura Y."/>
            <person name="Tabata S."/>
            <person name="Ida S."/>
            <person name="Kurokawa K."/>
            <person name="Ohta H."/>
        </authorList>
    </citation>
    <scope>NUCLEOTIDE SEQUENCE [LARGE SCALE GENOMIC DNA]</scope>
    <source>
        <strain evidence="2 3">NIES-2285</strain>
    </source>
</reference>
<dbReference type="InterPro" id="IPR016024">
    <property type="entry name" value="ARM-type_fold"/>
</dbReference>
<dbReference type="SUPFAM" id="SSF48371">
    <property type="entry name" value="ARM repeat"/>
    <property type="match status" value="1"/>
</dbReference>
<evidence type="ECO:0000256" key="1">
    <source>
        <dbReference type="SAM" id="MobiDB-lite"/>
    </source>
</evidence>
<accession>A0A0U9HKK4</accession>
<dbReference type="Proteomes" id="UP000054558">
    <property type="component" value="Unassembled WGS sequence"/>
</dbReference>
<sequence>VSQTVAKRGRQALVQALCADGLSLQQKLTAAVLLGSYCGADPTLAAEALSCAGVIESLVKLAHAQAPEVSKDILPEIHVIARRVFFQLAGCPPRGTTRSHGRHVVELLLRLVSTPDAHSDASVGAGQPGSRTEAEPKRNWEAEAKTPGAYQAGAVRSVNGAGNVYLGVTETAQIRALDTDVLLAEMDARLGVRLGALRALAWLVENVREAVDVEALDVLLPLLRTESERSDRLQPLVACLWQLTRSGHKPEGMAKRICASGEGQGLRRVKLEEGSARGKGDPAAQLDGTERVLASGTDGVDGSKVPTEPPNGTQDHQDFPTGLDSILHLLRILLGSVPEEGVETWATVAPLVGVIVNVSTWAPESRALIIRHRPDGVALLLDVLRTAQSAGAGHKSVDRTIRYVMMVLNALAGGKTSGLRVVESGGVELLVAGLQSGIPAVVRESTLALGALFHTCRDATKEVMSRGG</sequence>
<dbReference type="AlphaFoldDB" id="A0A0U9HKK4"/>
<protein>
    <submittedName>
        <fullName evidence="2">Uncharacterized protein</fullName>
    </submittedName>
</protein>
<organism evidence="2 3">
    <name type="scientific">Klebsormidium nitens</name>
    <name type="common">Green alga</name>
    <name type="synonym">Ulothrix nitens</name>
    <dbReference type="NCBI Taxonomy" id="105231"/>
    <lineage>
        <taxon>Eukaryota</taxon>
        <taxon>Viridiplantae</taxon>
        <taxon>Streptophyta</taxon>
        <taxon>Klebsormidiophyceae</taxon>
        <taxon>Klebsormidiales</taxon>
        <taxon>Klebsormidiaceae</taxon>
        <taxon>Klebsormidium</taxon>
    </lineage>
</organism>
<dbReference type="OMA" id="MAKRICA"/>
<evidence type="ECO:0000313" key="2">
    <source>
        <dbReference type="EMBL" id="GAQ88952.1"/>
    </source>
</evidence>
<feature type="region of interest" description="Disordered" evidence="1">
    <location>
        <begin position="117"/>
        <end position="138"/>
    </location>
</feature>
<evidence type="ECO:0000313" key="3">
    <source>
        <dbReference type="Proteomes" id="UP000054558"/>
    </source>
</evidence>